<dbReference type="InterPro" id="IPR052711">
    <property type="entry name" value="Zinc_ADH-like"/>
</dbReference>
<name>A0ABU8S7F0_9SPHN</name>
<protein>
    <submittedName>
        <fullName evidence="2">NAD(P)-dependent alcohol dehydrogenase</fullName>
    </submittedName>
</protein>
<evidence type="ECO:0000259" key="1">
    <source>
        <dbReference type="SMART" id="SM00829"/>
    </source>
</evidence>
<dbReference type="Pfam" id="PF08240">
    <property type="entry name" value="ADH_N"/>
    <property type="match status" value="1"/>
</dbReference>
<dbReference type="InterPro" id="IPR036291">
    <property type="entry name" value="NAD(P)-bd_dom_sf"/>
</dbReference>
<dbReference type="Proteomes" id="UP001379235">
    <property type="component" value="Unassembled WGS sequence"/>
</dbReference>
<evidence type="ECO:0000313" key="2">
    <source>
        <dbReference type="EMBL" id="MEJ6009888.1"/>
    </source>
</evidence>
<dbReference type="Gene3D" id="3.90.180.10">
    <property type="entry name" value="Medium-chain alcohol dehydrogenases, catalytic domain"/>
    <property type="match status" value="1"/>
</dbReference>
<comment type="caution">
    <text evidence="2">The sequence shown here is derived from an EMBL/GenBank/DDBJ whole genome shotgun (WGS) entry which is preliminary data.</text>
</comment>
<proteinExistence type="predicted"/>
<dbReference type="InterPro" id="IPR020843">
    <property type="entry name" value="ER"/>
</dbReference>
<dbReference type="PANTHER" id="PTHR45033">
    <property type="match status" value="1"/>
</dbReference>
<organism evidence="2 3">
    <name type="scientific">Novosphingobium aquae</name>
    <dbReference type="NCBI Taxonomy" id="3133435"/>
    <lineage>
        <taxon>Bacteria</taxon>
        <taxon>Pseudomonadati</taxon>
        <taxon>Pseudomonadota</taxon>
        <taxon>Alphaproteobacteria</taxon>
        <taxon>Sphingomonadales</taxon>
        <taxon>Sphingomonadaceae</taxon>
        <taxon>Novosphingobium</taxon>
    </lineage>
</organism>
<sequence>MKAATIVEGQGIDAIELRDVDVAPPAPGEAQVRLHCATINFRDLIVAKGLLIPSMGGITGGGTRIPMSCAAGVVTAVGEGVSRVKPGDRVSPIFAQSWFHGRDPTMDMLGGMADGVARQIANFSAEGLVHNPDELGDLEAATFACAGLTAWNALFLARPLQHGEWVLCHGTGGVSLAALQFAKAHGANVILTSSSDAKLRRGKALGADVTLNYRTDPDWAAKARNASGGVHVVIDVAGAEQLDDNVSALAPDGLISAIGMLGSAFSWTRIGQVQAQIVPVNVGNRDEHEAMVAFAAKHGIRPVVDVVYDLTRIHDAFRHAESGQFFGKVGINLY</sequence>
<dbReference type="SMART" id="SM00829">
    <property type="entry name" value="PKS_ER"/>
    <property type="match status" value="1"/>
</dbReference>
<reference evidence="2 3" key="1">
    <citation type="submission" date="2024-03" db="EMBL/GenBank/DDBJ databases">
        <authorList>
            <person name="Jo J.-H."/>
        </authorList>
    </citation>
    <scope>NUCLEOTIDE SEQUENCE [LARGE SCALE GENOMIC DNA]</scope>
    <source>
        <strain evidence="2 3">AS3R-12</strain>
    </source>
</reference>
<dbReference type="RefSeq" id="WP_339966205.1">
    <property type="nucleotide sequence ID" value="NZ_JBBHJY010000003.1"/>
</dbReference>
<feature type="domain" description="Enoyl reductase (ER)" evidence="1">
    <location>
        <begin position="11"/>
        <end position="331"/>
    </location>
</feature>
<dbReference type="Gene3D" id="3.40.50.720">
    <property type="entry name" value="NAD(P)-binding Rossmann-like Domain"/>
    <property type="match status" value="1"/>
</dbReference>
<dbReference type="CDD" id="cd08276">
    <property type="entry name" value="MDR7"/>
    <property type="match status" value="1"/>
</dbReference>
<accession>A0ABU8S7F0</accession>
<dbReference type="SUPFAM" id="SSF51735">
    <property type="entry name" value="NAD(P)-binding Rossmann-fold domains"/>
    <property type="match status" value="1"/>
</dbReference>
<dbReference type="SUPFAM" id="SSF50129">
    <property type="entry name" value="GroES-like"/>
    <property type="match status" value="1"/>
</dbReference>
<evidence type="ECO:0000313" key="3">
    <source>
        <dbReference type="Proteomes" id="UP001379235"/>
    </source>
</evidence>
<dbReference type="Pfam" id="PF00107">
    <property type="entry name" value="ADH_zinc_N"/>
    <property type="match status" value="1"/>
</dbReference>
<dbReference type="EMBL" id="JBBHJY010000003">
    <property type="protein sequence ID" value="MEJ6009888.1"/>
    <property type="molecule type" value="Genomic_DNA"/>
</dbReference>
<gene>
    <name evidence="2" type="ORF">WG900_08140</name>
</gene>
<dbReference type="InterPro" id="IPR013149">
    <property type="entry name" value="ADH-like_C"/>
</dbReference>
<dbReference type="InterPro" id="IPR011032">
    <property type="entry name" value="GroES-like_sf"/>
</dbReference>
<dbReference type="InterPro" id="IPR013154">
    <property type="entry name" value="ADH-like_N"/>
</dbReference>
<keyword evidence="3" id="KW-1185">Reference proteome</keyword>
<dbReference type="PANTHER" id="PTHR45033:SF2">
    <property type="entry name" value="ZINC-TYPE ALCOHOL DEHYDROGENASE-LIKE PROTEIN C1773.06C"/>
    <property type="match status" value="1"/>
</dbReference>